<dbReference type="GeneID" id="20192765"/>
<dbReference type="EMBL" id="KI669632">
    <property type="protein sequence ID" value="ETN00905.1"/>
    <property type="molecule type" value="Genomic_DNA"/>
</dbReference>
<dbReference type="VEuPathDB" id="FungiDB:PPTG_24166"/>
<evidence type="ECO:0000256" key="1">
    <source>
        <dbReference type="SAM" id="MobiDB-lite"/>
    </source>
</evidence>
<feature type="region of interest" description="Disordered" evidence="1">
    <location>
        <begin position="33"/>
        <end position="60"/>
    </location>
</feature>
<feature type="compositionally biased region" description="Basic and acidic residues" evidence="1">
    <location>
        <begin position="50"/>
        <end position="60"/>
    </location>
</feature>
<organism evidence="2 3">
    <name type="scientific">Phytophthora nicotianae (strain INRA-310)</name>
    <name type="common">Phytophthora parasitica</name>
    <dbReference type="NCBI Taxonomy" id="761204"/>
    <lineage>
        <taxon>Eukaryota</taxon>
        <taxon>Sar</taxon>
        <taxon>Stramenopiles</taxon>
        <taxon>Oomycota</taxon>
        <taxon>Peronosporomycetes</taxon>
        <taxon>Peronosporales</taxon>
        <taxon>Peronosporaceae</taxon>
        <taxon>Phytophthora</taxon>
    </lineage>
</organism>
<name>W2PLK6_PHYN3</name>
<proteinExistence type="predicted"/>
<dbReference type="OMA" id="QRARDHT"/>
<dbReference type="Proteomes" id="UP000018817">
    <property type="component" value="Unassembled WGS sequence"/>
</dbReference>
<reference evidence="2 3" key="2">
    <citation type="submission" date="2013-11" db="EMBL/GenBank/DDBJ databases">
        <title>The Genome Sequence of Phytophthora parasitica INRA-310.</title>
        <authorList>
            <consortium name="The Broad Institute Genomics Platform"/>
            <person name="Russ C."/>
            <person name="Tyler B."/>
            <person name="Panabieres F."/>
            <person name="Shan W."/>
            <person name="Tripathy S."/>
            <person name="Grunwald N."/>
            <person name="Machado M."/>
            <person name="Johnson C.S."/>
            <person name="Arredondo F."/>
            <person name="Hong C."/>
            <person name="Coffey M."/>
            <person name="Young S.K."/>
            <person name="Zeng Q."/>
            <person name="Gargeya S."/>
            <person name="Fitzgerald M."/>
            <person name="Abouelleil A."/>
            <person name="Alvarado L."/>
            <person name="Chapman S.B."/>
            <person name="Gainer-Dewar J."/>
            <person name="Goldberg J."/>
            <person name="Griggs A."/>
            <person name="Gujja S."/>
            <person name="Hansen M."/>
            <person name="Howarth C."/>
            <person name="Imamovic A."/>
            <person name="Ireland A."/>
            <person name="Larimer J."/>
            <person name="McCowan C."/>
            <person name="Murphy C."/>
            <person name="Pearson M."/>
            <person name="Poon T.W."/>
            <person name="Priest M."/>
            <person name="Roberts A."/>
            <person name="Saif S."/>
            <person name="Shea T."/>
            <person name="Sykes S."/>
            <person name="Wortman J."/>
            <person name="Nusbaum C."/>
            <person name="Birren B."/>
        </authorList>
    </citation>
    <scope>NUCLEOTIDE SEQUENCE [LARGE SCALE GENOMIC DNA]</scope>
    <source>
        <strain evidence="2 3">INRA-310</strain>
    </source>
</reference>
<evidence type="ECO:0000313" key="3">
    <source>
        <dbReference type="Proteomes" id="UP000018817"/>
    </source>
</evidence>
<dbReference type="RefSeq" id="XP_008913819.1">
    <property type="nucleotide sequence ID" value="XM_008915571.1"/>
</dbReference>
<protein>
    <submittedName>
        <fullName evidence="2">Uncharacterized protein</fullName>
    </submittedName>
</protein>
<sequence>MTSINDFLDSSYFPRRVEQLALRRFQTWLHGRCPLPTDNNGQQQGTELTEGQRARDHTTL</sequence>
<dbReference type="AlphaFoldDB" id="W2PLK6"/>
<accession>W2PLK6</accession>
<evidence type="ECO:0000313" key="2">
    <source>
        <dbReference type="EMBL" id="ETN00905.1"/>
    </source>
</evidence>
<reference evidence="3" key="1">
    <citation type="submission" date="2011-12" db="EMBL/GenBank/DDBJ databases">
        <authorList>
            <consortium name="The Broad Institute Genome Sequencing Platform"/>
            <person name="Russ C."/>
            <person name="Tyler B."/>
            <person name="Panabieres F."/>
            <person name="Shan W."/>
            <person name="Tripathy S."/>
            <person name="Grunwald N."/>
            <person name="Machado M."/>
            <person name="Young S.K."/>
            <person name="Zeng Q."/>
            <person name="Gargeya S."/>
            <person name="Fitzgerald M."/>
            <person name="Haas B."/>
            <person name="Abouelleil A."/>
            <person name="Alvarado L."/>
            <person name="Arachchi H.M."/>
            <person name="Berlin A."/>
            <person name="Chapman S.B."/>
            <person name="Gearin G."/>
            <person name="Goldberg J."/>
            <person name="Griggs A."/>
            <person name="Gujja S."/>
            <person name="Hansen M."/>
            <person name="Heiman D."/>
            <person name="Howarth C."/>
            <person name="Larimer J."/>
            <person name="Lui A."/>
            <person name="MacDonald P.J.P."/>
            <person name="McCowen C."/>
            <person name="Montmayeur A."/>
            <person name="Murphy C."/>
            <person name="Neiman D."/>
            <person name="Pearson M."/>
            <person name="Priest M."/>
            <person name="Roberts A."/>
            <person name="Saif S."/>
            <person name="Shea T."/>
            <person name="Sisk P."/>
            <person name="Stolte C."/>
            <person name="Sykes S."/>
            <person name="Wortman J."/>
            <person name="Nusbaum C."/>
            <person name="Birren B."/>
        </authorList>
    </citation>
    <scope>NUCLEOTIDE SEQUENCE [LARGE SCALE GENOMIC DNA]</scope>
    <source>
        <strain evidence="3">INRA-310</strain>
    </source>
</reference>
<gene>
    <name evidence="2" type="ORF">PPTG_24166</name>
</gene>